<evidence type="ECO:0000256" key="8">
    <source>
        <dbReference type="SAM" id="Coils"/>
    </source>
</evidence>
<keyword evidence="4" id="KW-0479">Metal-binding</keyword>
<evidence type="ECO:0000256" key="6">
    <source>
        <dbReference type="ARBA" id="ARBA00022833"/>
    </source>
</evidence>
<keyword evidence="10" id="KW-1185">Reference proteome</keyword>
<evidence type="ECO:0000256" key="1">
    <source>
        <dbReference type="ARBA" id="ARBA00001947"/>
    </source>
</evidence>
<dbReference type="GO" id="GO:0005737">
    <property type="term" value="C:cytoplasm"/>
    <property type="evidence" value="ECO:0007669"/>
    <property type="project" value="TreeGrafter"/>
</dbReference>
<dbReference type="PANTHER" id="PTHR10942">
    <property type="entry name" value="LEISHMANOLYSIN-LIKE PEPTIDASE"/>
    <property type="match status" value="1"/>
</dbReference>
<dbReference type="EMBL" id="BKCP01004738">
    <property type="protein sequence ID" value="GER33480.1"/>
    <property type="molecule type" value="Genomic_DNA"/>
</dbReference>
<dbReference type="PANTHER" id="PTHR10942:SF0">
    <property type="entry name" value="LEISHMANOLYSIN-LIKE PEPTIDASE"/>
    <property type="match status" value="1"/>
</dbReference>
<reference evidence="10" key="1">
    <citation type="journal article" date="2019" name="Curr. Biol.">
        <title>Genome Sequence of Striga asiatica Provides Insight into the Evolution of Plant Parasitism.</title>
        <authorList>
            <person name="Yoshida S."/>
            <person name="Kim S."/>
            <person name="Wafula E.K."/>
            <person name="Tanskanen J."/>
            <person name="Kim Y.M."/>
            <person name="Honaas L."/>
            <person name="Yang Z."/>
            <person name="Spallek T."/>
            <person name="Conn C.E."/>
            <person name="Ichihashi Y."/>
            <person name="Cheong K."/>
            <person name="Cui S."/>
            <person name="Der J.P."/>
            <person name="Gundlach H."/>
            <person name="Jiao Y."/>
            <person name="Hori C."/>
            <person name="Ishida J.K."/>
            <person name="Kasahara H."/>
            <person name="Kiba T."/>
            <person name="Kim M.S."/>
            <person name="Koo N."/>
            <person name="Laohavisit A."/>
            <person name="Lee Y.H."/>
            <person name="Lumba S."/>
            <person name="McCourt P."/>
            <person name="Mortimer J.C."/>
            <person name="Mutuku J.M."/>
            <person name="Nomura T."/>
            <person name="Sasaki-Sekimoto Y."/>
            <person name="Seto Y."/>
            <person name="Wang Y."/>
            <person name="Wakatake T."/>
            <person name="Sakakibara H."/>
            <person name="Demura T."/>
            <person name="Yamaguchi S."/>
            <person name="Yoneyama K."/>
            <person name="Manabe R.I."/>
            <person name="Nelson D.C."/>
            <person name="Schulman A.H."/>
            <person name="Timko M.P."/>
            <person name="dePamphilis C.W."/>
            <person name="Choi D."/>
            <person name="Shirasu K."/>
        </authorList>
    </citation>
    <scope>NUCLEOTIDE SEQUENCE [LARGE SCALE GENOMIC DNA]</scope>
    <source>
        <strain evidence="10">cv. UVA1</strain>
    </source>
</reference>
<feature type="coiled-coil region" evidence="8">
    <location>
        <begin position="230"/>
        <end position="272"/>
    </location>
</feature>
<keyword evidence="7" id="KW-0482">Metalloprotease</keyword>
<evidence type="ECO:0000256" key="2">
    <source>
        <dbReference type="ARBA" id="ARBA00005860"/>
    </source>
</evidence>
<dbReference type="AlphaFoldDB" id="A0A5A7PL49"/>
<dbReference type="GO" id="GO:0007155">
    <property type="term" value="P:cell adhesion"/>
    <property type="evidence" value="ECO:0007669"/>
    <property type="project" value="InterPro"/>
</dbReference>
<evidence type="ECO:0000256" key="7">
    <source>
        <dbReference type="ARBA" id="ARBA00023049"/>
    </source>
</evidence>
<dbReference type="GO" id="GO:0016020">
    <property type="term" value="C:membrane"/>
    <property type="evidence" value="ECO:0007669"/>
    <property type="project" value="InterPro"/>
</dbReference>
<dbReference type="GO" id="GO:0006508">
    <property type="term" value="P:proteolysis"/>
    <property type="evidence" value="ECO:0007669"/>
    <property type="project" value="UniProtKB-KW"/>
</dbReference>
<protein>
    <submittedName>
        <fullName evidence="9">Leishmanolysin-like peptidase</fullName>
    </submittedName>
</protein>
<comment type="cofactor">
    <cofactor evidence="1">
        <name>Zn(2+)</name>
        <dbReference type="ChEBI" id="CHEBI:29105"/>
    </cofactor>
</comment>
<dbReference type="Proteomes" id="UP000325081">
    <property type="component" value="Unassembled WGS sequence"/>
</dbReference>
<dbReference type="Pfam" id="PF01457">
    <property type="entry name" value="Peptidase_M8"/>
    <property type="match status" value="1"/>
</dbReference>
<comment type="caution">
    <text evidence="9">The sequence shown here is derived from an EMBL/GenBank/DDBJ whole genome shotgun (WGS) entry which is preliminary data.</text>
</comment>
<evidence type="ECO:0000313" key="10">
    <source>
        <dbReference type="Proteomes" id="UP000325081"/>
    </source>
</evidence>
<evidence type="ECO:0000313" key="9">
    <source>
        <dbReference type="EMBL" id="GER33480.1"/>
    </source>
</evidence>
<keyword evidence="3" id="KW-0645">Protease</keyword>
<dbReference type="Gene3D" id="3.90.132.10">
    <property type="entry name" value="Leishmanolysin , domain 2"/>
    <property type="match status" value="1"/>
</dbReference>
<gene>
    <name evidence="9" type="ORF">STAS_09633</name>
</gene>
<sequence>MGYSGGVTMSFKFQGDGVSQDEKHRWMVTRVVLPRVIVYSRYHYWVSPLGLYAFTEDFTGFELEKGGCHGTSDMTGSVDTRSLVSRIRLALFEDNKWYRAYYNMIDQIDWGRNQRAEFIPSPCDQWKGAYCCNLTQFSGCTYNREAERCCPIASYNGYLSMWAQYLLQLNKAKYVLVHGLISSMERVCKRIYYARKWLLSSQVLNNSPEVVVAGKSVVKLAGPFNFLILMKREKKLMEKKKKRKEKIEKKKKDKANNNLGDLNIQKHDIREKLLIQNIACTHSAYNEPMLLRPVVQV</sequence>
<keyword evidence="6" id="KW-0862">Zinc</keyword>
<evidence type="ECO:0000256" key="5">
    <source>
        <dbReference type="ARBA" id="ARBA00022801"/>
    </source>
</evidence>
<keyword evidence="8" id="KW-0175">Coiled coil</keyword>
<keyword evidence="5" id="KW-0378">Hydrolase</keyword>
<name>A0A5A7PL49_STRAF</name>
<dbReference type="SUPFAM" id="SSF55486">
    <property type="entry name" value="Metalloproteases ('zincins'), catalytic domain"/>
    <property type="match status" value="1"/>
</dbReference>
<dbReference type="GO" id="GO:0004222">
    <property type="term" value="F:metalloendopeptidase activity"/>
    <property type="evidence" value="ECO:0007669"/>
    <property type="project" value="InterPro"/>
</dbReference>
<proteinExistence type="inferred from homology"/>
<dbReference type="GO" id="GO:0046872">
    <property type="term" value="F:metal ion binding"/>
    <property type="evidence" value="ECO:0007669"/>
    <property type="project" value="UniProtKB-KW"/>
</dbReference>
<evidence type="ECO:0000256" key="3">
    <source>
        <dbReference type="ARBA" id="ARBA00022670"/>
    </source>
</evidence>
<organism evidence="9 10">
    <name type="scientific">Striga asiatica</name>
    <name type="common">Asiatic witchweed</name>
    <name type="synonym">Buchnera asiatica</name>
    <dbReference type="NCBI Taxonomy" id="4170"/>
    <lineage>
        <taxon>Eukaryota</taxon>
        <taxon>Viridiplantae</taxon>
        <taxon>Streptophyta</taxon>
        <taxon>Embryophyta</taxon>
        <taxon>Tracheophyta</taxon>
        <taxon>Spermatophyta</taxon>
        <taxon>Magnoliopsida</taxon>
        <taxon>eudicotyledons</taxon>
        <taxon>Gunneridae</taxon>
        <taxon>Pentapetalae</taxon>
        <taxon>asterids</taxon>
        <taxon>lamiids</taxon>
        <taxon>Lamiales</taxon>
        <taxon>Orobanchaceae</taxon>
        <taxon>Buchnereae</taxon>
        <taxon>Striga</taxon>
    </lineage>
</organism>
<dbReference type="OrthoDB" id="527990at2759"/>
<dbReference type="InterPro" id="IPR001577">
    <property type="entry name" value="Peptidase_M8"/>
</dbReference>
<comment type="similarity">
    <text evidence="2">Belongs to the peptidase M8 family.</text>
</comment>
<accession>A0A5A7PL49</accession>
<evidence type="ECO:0000256" key="4">
    <source>
        <dbReference type="ARBA" id="ARBA00022723"/>
    </source>
</evidence>